<dbReference type="Proteomes" id="UP000237983">
    <property type="component" value="Unassembled WGS sequence"/>
</dbReference>
<feature type="compositionally biased region" description="Low complexity" evidence="1">
    <location>
        <begin position="9"/>
        <end position="27"/>
    </location>
</feature>
<feature type="domain" description="Beta-lactamase-related" evidence="3">
    <location>
        <begin position="69"/>
        <end position="269"/>
    </location>
</feature>
<keyword evidence="2" id="KW-0472">Membrane</keyword>
<dbReference type="RefSeq" id="WP_219905702.1">
    <property type="nucleotide sequence ID" value="NZ_PVTL01000012.1"/>
</dbReference>
<dbReference type="EMBL" id="PVTL01000012">
    <property type="protein sequence ID" value="PRY64634.1"/>
    <property type="molecule type" value="Genomic_DNA"/>
</dbReference>
<proteinExistence type="predicted"/>
<dbReference type="InterPro" id="IPR012338">
    <property type="entry name" value="Beta-lactam/transpept-like"/>
</dbReference>
<reference evidence="4 5" key="1">
    <citation type="submission" date="2018-03" db="EMBL/GenBank/DDBJ databases">
        <title>Genomic Encyclopedia of Type Strains, Phase III (KMG-III): the genomes of soil and plant-associated and newly described type strains.</title>
        <authorList>
            <person name="Whitman W."/>
        </authorList>
    </citation>
    <scope>NUCLEOTIDE SEQUENCE [LARGE SCALE GENOMIC DNA]</scope>
    <source>
        <strain evidence="4 5">CGMCC 1.12484</strain>
    </source>
</reference>
<accession>A0A2T0V3A2</accession>
<dbReference type="AlphaFoldDB" id="A0A2T0V3A2"/>
<dbReference type="PANTHER" id="PTHR46825">
    <property type="entry name" value="D-ALANYL-D-ALANINE-CARBOXYPEPTIDASE/ENDOPEPTIDASE AMPH"/>
    <property type="match status" value="1"/>
</dbReference>
<keyword evidence="4" id="KW-0645">Protease</keyword>
<dbReference type="InterPro" id="IPR001466">
    <property type="entry name" value="Beta-lactam-related"/>
</dbReference>
<keyword evidence="5" id="KW-1185">Reference proteome</keyword>
<keyword evidence="2" id="KW-0812">Transmembrane</keyword>
<comment type="caution">
    <text evidence="4">The sequence shown here is derived from an EMBL/GenBank/DDBJ whole genome shotgun (WGS) entry which is preliminary data.</text>
</comment>
<dbReference type="PANTHER" id="PTHR46825:SF7">
    <property type="entry name" value="D-ALANYL-D-ALANINE CARBOXYPEPTIDASE"/>
    <property type="match status" value="1"/>
</dbReference>
<dbReference type="Gene3D" id="3.40.710.10">
    <property type="entry name" value="DD-peptidase/beta-lactamase superfamily"/>
    <property type="match status" value="1"/>
</dbReference>
<name>A0A2T0V3A2_9MICO</name>
<sequence length="297" mass="31612">MNHDRAHETSATPSNTTPSSTTPASPGRKRLSIIAISTAAALTVGAVAFGAWSRTDAFGSAPTPLEERMQSLVDAGYPAALASVTEAGGDHVDVAVGEDNIEEGTKATADGEVRIASNTKMFVATIVLQLVEEGLVALDEPIDTYLPGLVAGDGVDGTVITVRQLLQHTSGLPEYADQVAADAFGVQETYISPRDMLDVALEKPAVFAPGERWEYSNTNYLTLGLLIERVTERPLYEQVDARIVEPLGLRHTYLPVPGEMALRGDHPRGYHLDEAGELRDITSMDPSFAWSAGAIVA</sequence>
<dbReference type="Pfam" id="PF00144">
    <property type="entry name" value="Beta-lactamase"/>
    <property type="match status" value="1"/>
</dbReference>
<evidence type="ECO:0000256" key="1">
    <source>
        <dbReference type="SAM" id="MobiDB-lite"/>
    </source>
</evidence>
<evidence type="ECO:0000313" key="4">
    <source>
        <dbReference type="EMBL" id="PRY64634.1"/>
    </source>
</evidence>
<keyword evidence="4" id="KW-0121">Carboxypeptidase</keyword>
<dbReference type="GO" id="GO:0004180">
    <property type="term" value="F:carboxypeptidase activity"/>
    <property type="evidence" value="ECO:0007669"/>
    <property type="project" value="UniProtKB-KW"/>
</dbReference>
<dbReference type="SUPFAM" id="SSF56601">
    <property type="entry name" value="beta-lactamase/transpeptidase-like"/>
    <property type="match status" value="1"/>
</dbReference>
<evidence type="ECO:0000259" key="3">
    <source>
        <dbReference type="Pfam" id="PF00144"/>
    </source>
</evidence>
<evidence type="ECO:0000256" key="2">
    <source>
        <dbReference type="SAM" id="Phobius"/>
    </source>
</evidence>
<gene>
    <name evidence="4" type="ORF">B0I08_11218</name>
</gene>
<keyword evidence="4" id="KW-0378">Hydrolase</keyword>
<feature type="region of interest" description="Disordered" evidence="1">
    <location>
        <begin position="1"/>
        <end position="27"/>
    </location>
</feature>
<feature type="transmembrane region" description="Helical" evidence="2">
    <location>
        <begin position="31"/>
        <end position="52"/>
    </location>
</feature>
<evidence type="ECO:0000313" key="5">
    <source>
        <dbReference type="Proteomes" id="UP000237983"/>
    </source>
</evidence>
<protein>
    <submittedName>
        <fullName evidence="4">D-alanyl-D-alanine carboxypeptidase</fullName>
    </submittedName>
</protein>
<dbReference type="InterPro" id="IPR050491">
    <property type="entry name" value="AmpC-like"/>
</dbReference>
<organism evidence="4 5">
    <name type="scientific">Glaciihabitans tibetensis</name>
    <dbReference type="NCBI Taxonomy" id="1266600"/>
    <lineage>
        <taxon>Bacteria</taxon>
        <taxon>Bacillati</taxon>
        <taxon>Actinomycetota</taxon>
        <taxon>Actinomycetes</taxon>
        <taxon>Micrococcales</taxon>
        <taxon>Microbacteriaceae</taxon>
        <taxon>Glaciihabitans</taxon>
    </lineage>
</organism>
<keyword evidence="2" id="KW-1133">Transmembrane helix</keyword>